<organism evidence="2 3">
    <name type="scientific">Sporosarcina luteola</name>
    <dbReference type="NCBI Taxonomy" id="582850"/>
    <lineage>
        <taxon>Bacteria</taxon>
        <taxon>Bacillati</taxon>
        <taxon>Bacillota</taxon>
        <taxon>Bacilli</taxon>
        <taxon>Bacillales</taxon>
        <taxon>Caryophanaceae</taxon>
        <taxon>Sporosarcina</taxon>
    </lineage>
</organism>
<evidence type="ECO:0000313" key="2">
    <source>
        <dbReference type="EMBL" id="GEN83835.1"/>
    </source>
</evidence>
<proteinExistence type="predicted"/>
<comment type="caution">
    <text evidence="2">The sequence shown here is derived from an EMBL/GenBank/DDBJ whole genome shotgun (WGS) entry which is preliminary data.</text>
</comment>
<feature type="domain" description="DUF2268" evidence="1">
    <location>
        <begin position="64"/>
        <end position="254"/>
    </location>
</feature>
<accession>A0A511Z8R6</accession>
<dbReference type="InterPro" id="IPR018728">
    <property type="entry name" value="DUF2268"/>
</dbReference>
<keyword evidence="3" id="KW-1185">Reference proteome</keyword>
<dbReference type="Proteomes" id="UP000321901">
    <property type="component" value="Unassembled WGS sequence"/>
</dbReference>
<sequence length="258" mass="29884">MSVISTNEWVLTAEGDPIRICKQLTAYFPSASVRDIYHYLQSFGMYGSAKDGIRLIRKLQENNVWGIVQHEFEQLQQAWNGPNIPIFIFPSDPGNELLIRDFNGKSGLAYKDKLFLFISPQNTEREMKAILTHEYNHVCRLSKYEKPEDAYVLLDSIILEGLAEWAVYERMGEDNNGSWLSLYSNQQLANMWKELVYPKKDHLKKTKTHHDVLYGFGKYPKMAGYCVGYYLVKMYVKNKDIHSKDLLDLPSALIAQLE</sequence>
<dbReference type="OrthoDB" id="2449457at2"/>
<dbReference type="EMBL" id="BJYL01000027">
    <property type="protein sequence ID" value="GEN83835.1"/>
    <property type="molecule type" value="Genomic_DNA"/>
</dbReference>
<reference evidence="2 3" key="1">
    <citation type="submission" date="2019-07" db="EMBL/GenBank/DDBJ databases">
        <title>Whole genome shotgun sequence of Sporosarcina luteola NBRC 105378.</title>
        <authorList>
            <person name="Hosoyama A."/>
            <person name="Uohara A."/>
            <person name="Ohji S."/>
            <person name="Ichikawa N."/>
        </authorList>
    </citation>
    <scope>NUCLEOTIDE SEQUENCE [LARGE SCALE GENOMIC DNA]</scope>
    <source>
        <strain evidence="2 3">NBRC 105378</strain>
    </source>
</reference>
<evidence type="ECO:0000313" key="3">
    <source>
        <dbReference type="Proteomes" id="UP000321901"/>
    </source>
</evidence>
<evidence type="ECO:0000259" key="1">
    <source>
        <dbReference type="Pfam" id="PF10026"/>
    </source>
</evidence>
<dbReference type="AlphaFoldDB" id="A0A511Z8R6"/>
<protein>
    <recommendedName>
        <fullName evidence="1">DUF2268 domain-containing protein</fullName>
    </recommendedName>
</protein>
<name>A0A511Z8R6_9BACL</name>
<dbReference type="Pfam" id="PF10026">
    <property type="entry name" value="DUF2268"/>
    <property type="match status" value="1"/>
</dbReference>
<gene>
    <name evidence="2" type="primary">yjaZ</name>
    <name evidence="2" type="ORF">SLU01_21470</name>
</gene>